<evidence type="ECO:0000256" key="1">
    <source>
        <dbReference type="ARBA" id="ARBA00022723"/>
    </source>
</evidence>
<proteinExistence type="predicted"/>
<evidence type="ECO:0000313" key="4">
    <source>
        <dbReference type="Proteomes" id="UP001589702"/>
    </source>
</evidence>
<dbReference type="InterPro" id="IPR051785">
    <property type="entry name" value="MMCE/EMCE_epimerase"/>
</dbReference>
<dbReference type="InterPro" id="IPR004360">
    <property type="entry name" value="Glyas_Fos-R_dOase_dom"/>
</dbReference>
<dbReference type="PANTHER" id="PTHR43048:SF6">
    <property type="entry name" value="BLR8189 PROTEIN"/>
    <property type="match status" value="1"/>
</dbReference>
<dbReference type="PROSITE" id="PS51819">
    <property type="entry name" value="VOC"/>
    <property type="match status" value="1"/>
</dbReference>
<keyword evidence="4" id="KW-1185">Reference proteome</keyword>
<dbReference type="Gene3D" id="3.10.180.10">
    <property type="entry name" value="2,3-Dihydroxybiphenyl 1,2-Dioxygenase, domain 1"/>
    <property type="match status" value="1"/>
</dbReference>
<sequence length="153" mass="17207">MLVNHIGITVGDIDAGVEFYSELFNLRLLVAPHEASIQTAAADRRKDVFGEKWKHMRLAHLSDGSGVGIELFEFVEPAVEYRDEHFEYWKAGIHHLAFTVEDLDASIEKLIALGGRTRSQIHITASGTRVRYCEDPWGTPVELVSTSYHELVS</sequence>
<dbReference type="EMBL" id="JBHMBC010000018">
    <property type="protein sequence ID" value="MFB9820264.1"/>
    <property type="molecule type" value="Genomic_DNA"/>
</dbReference>
<gene>
    <name evidence="3" type="ORF">ACFFP1_12250</name>
</gene>
<evidence type="ECO:0000259" key="2">
    <source>
        <dbReference type="PROSITE" id="PS51819"/>
    </source>
</evidence>
<dbReference type="RefSeq" id="WP_234754917.1">
    <property type="nucleotide sequence ID" value="NZ_BAAAWN010000001.1"/>
</dbReference>
<dbReference type="SUPFAM" id="SSF54593">
    <property type="entry name" value="Glyoxalase/Bleomycin resistance protein/Dihydroxybiphenyl dioxygenase"/>
    <property type="match status" value="1"/>
</dbReference>
<keyword evidence="1" id="KW-0479">Metal-binding</keyword>
<reference evidence="3 4" key="1">
    <citation type="submission" date="2024-09" db="EMBL/GenBank/DDBJ databases">
        <authorList>
            <person name="Sun Q."/>
            <person name="Mori K."/>
        </authorList>
    </citation>
    <scope>NUCLEOTIDE SEQUENCE [LARGE SCALE GENOMIC DNA]</scope>
    <source>
        <strain evidence="3 4">JCM 1334</strain>
    </source>
</reference>
<dbReference type="Proteomes" id="UP001589702">
    <property type="component" value="Unassembled WGS sequence"/>
</dbReference>
<feature type="domain" description="VOC" evidence="2">
    <location>
        <begin position="2"/>
        <end position="146"/>
    </location>
</feature>
<organism evidence="3 4">
    <name type="scientific">Arthrobacter ramosus</name>
    <dbReference type="NCBI Taxonomy" id="1672"/>
    <lineage>
        <taxon>Bacteria</taxon>
        <taxon>Bacillati</taxon>
        <taxon>Actinomycetota</taxon>
        <taxon>Actinomycetes</taxon>
        <taxon>Micrococcales</taxon>
        <taxon>Micrococcaceae</taxon>
        <taxon>Arthrobacter</taxon>
    </lineage>
</organism>
<dbReference type="InterPro" id="IPR037523">
    <property type="entry name" value="VOC_core"/>
</dbReference>
<dbReference type="InterPro" id="IPR029068">
    <property type="entry name" value="Glyas_Bleomycin-R_OHBP_Dase"/>
</dbReference>
<comment type="caution">
    <text evidence="3">The sequence shown here is derived from an EMBL/GenBank/DDBJ whole genome shotgun (WGS) entry which is preliminary data.</text>
</comment>
<name>A0ABV5Y115_ARTRM</name>
<dbReference type="PANTHER" id="PTHR43048">
    <property type="entry name" value="METHYLMALONYL-COA EPIMERASE"/>
    <property type="match status" value="1"/>
</dbReference>
<dbReference type="Pfam" id="PF00903">
    <property type="entry name" value="Glyoxalase"/>
    <property type="match status" value="1"/>
</dbReference>
<evidence type="ECO:0000313" key="3">
    <source>
        <dbReference type="EMBL" id="MFB9820264.1"/>
    </source>
</evidence>
<protein>
    <submittedName>
        <fullName evidence="3">VOC family protein</fullName>
    </submittedName>
</protein>
<accession>A0ABV5Y115</accession>